<proteinExistence type="predicted"/>
<evidence type="ECO:0000256" key="1">
    <source>
        <dbReference type="SAM" id="MobiDB-lite"/>
    </source>
</evidence>
<feature type="region of interest" description="Disordered" evidence="1">
    <location>
        <begin position="97"/>
        <end position="138"/>
    </location>
</feature>
<dbReference type="Proteomes" id="UP000001056">
    <property type="component" value="Unassembled WGS sequence"/>
</dbReference>
<evidence type="ECO:0000313" key="2">
    <source>
        <dbReference type="EMBL" id="EAQ90168.1"/>
    </source>
</evidence>
<dbReference type="AlphaFoldDB" id="Q2H3H8"/>
<name>Q2H3H8_CHAGB</name>
<feature type="region of interest" description="Disordered" evidence="1">
    <location>
        <begin position="1"/>
        <end position="47"/>
    </location>
</feature>
<sequence length="482" mass="52920">MASMQSRKRARTDDLSQNHHPNKKRKSRAESRAERRGPSNFPPEFWDSLPKVLLTRRALRELDRRNRARPAPVPATPAVYTTDRARFAGHGGPDLCHLRGYPEPESAAHTMASSRSTESSSQKTNSKTTKATSKKSSAYDSAFELHLSESNIYLHGRKSKPKHNIDLGQPSPSLSPSKFSDGAFERFQDEHDYLGSEGDVMRKVVPVIAGDANILNSGDDIQRPVVPNFFLEVKDTNGGARVAKRQAGYDGAIGARAMHALQNYSVEEPAFDGNAYTYSSTYHAGTGTLQLDIDTFRRGATAFRNARDLAQTHRDSFIQAANAKACQSGVEAPPEPETTAAAADQYDDSTTDEFLDCEDFDHAAHEDVDEELTRDPASVGAEPAMNFATSFTSRFTAQSQTSSKRNRDSPPSRPRKKPDLNKTPTLGSTHRPAAGSSAQSSASSGSTVPLPALAEKSRFWSGKYQKWYHLNEDGSHSWDEGE</sequence>
<dbReference type="InParanoid" id="Q2H3H8"/>
<organism evidence="2 3">
    <name type="scientific">Chaetomium globosum (strain ATCC 6205 / CBS 148.51 / DSM 1962 / NBRC 6347 / NRRL 1970)</name>
    <name type="common">Soil fungus</name>
    <dbReference type="NCBI Taxonomy" id="306901"/>
    <lineage>
        <taxon>Eukaryota</taxon>
        <taxon>Fungi</taxon>
        <taxon>Dikarya</taxon>
        <taxon>Ascomycota</taxon>
        <taxon>Pezizomycotina</taxon>
        <taxon>Sordariomycetes</taxon>
        <taxon>Sordariomycetidae</taxon>
        <taxon>Sordariales</taxon>
        <taxon>Chaetomiaceae</taxon>
        <taxon>Chaetomium</taxon>
    </lineage>
</organism>
<feature type="region of interest" description="Disordered" evidence="1">
    <location>
        <begin position="159"/>
        <end position="179"/>
    </location>
</feature>
<dbReference type="VEuPathDB" id="FungiDB:CHGG_06787"/>
<reference evidence="3" key="1">
    <citation type="journal article" date="2015" name="Genome Announc.">
        <title>Draft genome sequence of the cellulolytic fungus Chaetomium globosum.</title>
        <authorList>
            <person name="Cuomo C.A."/>
            <person name="Untereiner W.A."/>
            <person name="Ma L.-J."/>
            <person name="Grabherr M."/>
            <person name="Birren B.W."/>
        </authorList>
    </citation>
    <scope>NUCLEOTIDE SEQUENCE [LARGE SCALE GENOMIC DNA]</scope>
    <source>
        <strain evidence="3">ATCC 6205 / CBS 148.51 / DSM 1962 / NBRC 6347 / NRRL 1970</strain>
    </source>
</reference>
<feature type="region of interest" description="Disordered" evidence="1">
    <location>
        <begin position="391"/>
        <end position="449"/>
    </location>
</feature>
<feature type="compositionally biased region" description="Low complexity" evidence="1">
    <location>
        <begin position="112"/>
        <end position="138"/>
    </location>
</feature>
<dbReference type="OMA" id="TYRWHRT"/>
<gene>
    <name evidence="2" type="ORF">CHGG_06787</name>
</gene>
<dbReference type="HOGENOM" id="CLU_023878_2_0_1"/>
<dbReference type="EMBL" id="CH408031">
    <property type="protein sequence ID" value="EAQ90168.1"/>
    <property type="molecule type" value="Genomic_DNA"/>
</dbReference>
<dbReference type="STRING" id="306901.Q2H3H8"/>
<dbReference type="GeneID" id="4390612"/>
<dbReference type="RefSeq" id="XP_001222882.1">
    <property type="nucleotide sequence ID" value="XM_001222881.1"/>
</dbReference>
<protein>
    <submittedName>
        <fullName evidence="2">Uncharacterized protein</fullName>
    </submittedName>
</protein>
<feature type="compositionally biased region" description="Basic residues" evidence="1">
    <location>
        <begin position="1"/>
        <end position="10"/>
    </location>
</feature>
<feature type="compositionally biased region" description="Basic and acidic residues" evidence="1">
    <location>
        <begin position="28"/>
        <end position="37"/>
    </location>
</feature>
<dbReference type="OrthoDB" id="5336565at2759"/>
<feature type="compositionally biased region" description="Low complexity" evidence="1">
    <location>
        <begin position="433"/>
        <end position="446"/>
    </location>
</feature>
<feature type="compositionally biased region" description="Polar residues" evidence="1">
    <location>
        <begin position="391"/>
        <end position="401"/>
    </location>
</feature>
<dbReference type="eggNOG" id="ENOG502SJYB">
    <property type="taxonomic scope" value="Eukaryota"/>
</dbReference>
<evidence type="ECO:0000313" key="3">
    <source>
        <dbReference type="Proteomes" id="UP000001056"/>
    </source>
</evidence>
<accession>Q2H3H8</accession>
<keyword evidence="3" id="KW-1185">Reference proteome</keyword>